<organism evidence="18 19">
    <name type="scientific">Gulosibacter faecalis</name>
    <dbReference type="NCBI Taxonomy" id="272240"/>
    <lineage>
        <taxon>Bacteria</taxon>
        <taxon>Bacillati</taxon>
        <taxon>Actinomycetota</taxon>
        <taxon>Actinomycetes</taxon>
        <taxon>Micrococcales</taxon>
        <taxon>Microbacteriaceae</taxon>
        <taxon>Gulosibacter</taxon>
    </lineage>
</organism>
<evidence type="ECO:0000313" key="18">
    <source>
        <dbReference type="EMBL" id="MFD2757052.1"/>
    </source>
</evidence>
<comment type="catalytic activity">
    <reaction evidence="1">
        <text>ATP + protein L-histidine = ADP + protein N-phospho-L-histidine.</text>
        <dbReference type="EC" id="2.7.13.3"/>
    </reaction>
</comment>
<dbReference type="CDD" id="cd16917">
    <property type="entry name" value="HATPase_UhpB-NarQ-NarX-like"/>
    <property type="match status" value="1"/>
</dbReference>
<reference evidence="19" key="1">
    <citation type="journal article" date="2019" name="Int. J. Syst. Evol. Microbiol.">
        <title>The Global Catalogue of Microorganisms (GCM) 10K type strain sequencing project: providing services to taxonomists for standard genome sequencing and annotation.</title>
        <authorList>
            <consortium name="The Broad Institute Genomics Platform"/>
            <consortium name="The Broad Institute Genome Sequencing Center for Infectious Disease"/>
            <person name="Wu L."/>
            <person name="Ma J."/>
        </authorList>
    </citation>
    <scope>NUCLEOTIDE SEQUENCE [LARGE SCALE GENOMIC DNA]</scope>
    <source>
        <strain evidence="19">TISTR 1514</strain>
    </source>
</reference>
<proteinExistence type="predicted"/>
<keyword evidence="8" id="KW-0808">Transferase</keyword>
<dbReference type="Gene3D" id="1.20.5.1930">
    <property type="match status" value="1"/>
</dbReference>
<keyword evidence="9" id="KW-0479">Metal-binding</keyword>
<evidence type="ECO:0000313" key="19">
    <source>
        <dbReference type="Proteomes" id="UP001597492"/>
    </source>
</evidence>
<dbReference type="InterPro" id="IPR005467">
    <property type="entry name" value="His_kinase_dom"/>
</dbReference>
<evidence type="ECO:0000256" key="13">
    <source>
        <dbReference type="ARBA" id="ARBA00023014"/>
    </source>
</evidence>
<dbReference type="Proteomes" id="UP001597492">
    <property type="component" value="Unassembled WGS sequence"/>
</dbReference>
<keyword evidence="16" id="KW-0472">Membrane</keyword>
<evidence type="ECO:0000256" key="6">
    <source>
        <dbReference type="ARBA" id="ARBA00022485"/>
    </source>
</evidence>
<dbReference type="InterPro" id="IPR011712">
    <property type="entry name" value="Sig_transdc_His_kin_sub3_dim/P"/>
</dbReference>
<evidence type="ECO:0000256" key="4">
    <source>
        <dbReference type="ARBA" id="ARBA00012438"/>
    </source>
</evidence>
<dbReference type="PANTHER" id="PTHR24421">
    <property type="entry name" value="NITRATE/NITRITE SENSOR PROTEIN NARX-RELATED"/>
    <property type="match status" value="1"/>
</dbReference>
<comment type="cofactor">
    <cofactor evidence="2">
        <name>[4Fe-4S] cluster</name>
        <dbReference type="ChEBI" id="CHEBI:49883"/>
    </cofactor>
</comment>
<dbReference type="EMBL" id="JBHUNE010000001">
    <property type="protein sequence ID" value="MFD2757052.1"/>
    <property type="molecule type" value="Genomic_DNA"/>
</dbReference>
<keyword evidence="12" id="KW-0902">Two-component regulatory system</keyword>
<comment type="subcellular location">
    <subcellularLocation>
        <location evidence="3">Cytoplasm</location>
    </subcellularLocation>
</comment>
<dbReference type="PRINTS" id="PR00344">
    <property type="entry name" value="BCTRLSENSOR"/>
</dbReference>
<dbReference type="GO" id="GO:0016301">
    <property type="term" value="F:kinase activity"/>
    <property type="evidence" value="ECO:0007669"/>
    <property type="project" value="UniProtKB-KW"/>
</dbReference>
<evidence type="ECO:0000256" key="12">
    <source>
        <dbReference type="ARBA" id="ARBA00023012"/>
    </source>
</evidence>
<dbReference type="EC" id="2.7.13.3" evidence="4"/>
<keyword evidence="16" id="KW-0812">Transmembrane</keyword>
<comment type="caution">
    <text evidence="18">The sequence shown here is derived from an EMBL/GenBank/DDBJ whole genome shotgun (WGS) entry which is preliminary data.</text>
</comment>
<evidence type="ECO:0000256" key="11">
    <source>
        <dbReference type="ARBA" id="ARBA00023004"/>
    </source>
</evidence>
<evidence type="ECO:0000256" key="14">
    <source>
        <dbReference type="ARBA" id="ARBA00024827"/>
    </source>
</evidence>
<dbReference type="Gene3D" id="3.30.565.10">
    <property type="entry name" value="Histidine kinase-like ATPase, C-terminal domain"/>
    <property type="match status" value="1"/>
</dbReference>
<keyword evidence="6" id="KW-0004">4Fe-4S</keyword>
<feature type="transmembrane region" description="Helical" evidence="16">
    <location>
        <begin position="68"/>
        <end position="90"/>
    </location>
</feature>
<evidence type="ECO:0000256" key="5">
    <source>
        <dbReference type="ARBA" id="ARBA00017322"/>
    </source>
</evidence>
<evidence type="ECO:0000256" key="3">
    <source>
        <dbReference type="ARBA" id="ARBA00004496"/>
    </source>
</evidence>
<feature type="transmembrane region" description="Helical" evidence="16">
    <location>
        <begin position="135"/>
        <end position="157"/>
    </location>
</feature>
<dbReference type="RefSeq" id="WP_390294700.1">
    <property type="nucleotide sequence ID" value="NZ_JBHUNE010000001.1"/>
</dbReference>
<gene>
    <name evidence="18" type="ORF">ACFSW7_01510</name>
</gene>
<evidence type="ECO:0000256" key="9">
    <source>
        <dbReference type="ARBA" id="ARBA00022723"/>
    </source>
</evidence>
<dbReference type="InterPro" id="IPR036890">
    <property type="entry name" value="HATPase_C_sf"/>
</dbReference>
<evidence type="ECO:0000256" key="8">
    <source>
        <dbReference type="ARBA" id="ARBA00022679"/>
    </source>
</evidence>
<accession>A0ABW5UTT9</accession>
<keyword evidence="16" id="KW-1133">Transmembrane helix</keyword>
<dbReference type="InterPro" id="IPR004358">
    <property type="entry name" value="Sig_transdc_His_kin-like_C"/>
</dbReference>
<feature type="transmembrane region" description="Helical" evidence="16">
    <location>
        <begin position="96"/>
        <end position="123"/>
    </location>
</feature>
<sequence length="397" mass="41082">MSPLTPLAMLLAVLLWVPIVVAVADPATAVSGQLGWMLATATAGSVLAVAVSLLVVRRPQEFAAPAERLRPIGVVASVLLAVPVAAMIAFSAEGAYAAMALFFVVLWLLPEGAGVVSVIVLAAGVVAGQAVHHGLGFGGVAGPVISAIAAVAVMWGYRQFVRSARENARLVGELRTTQAALAATERQAGVVAERARLARDLHDTTAQHLSSIRLLAASADRDDTGDAERRQRLGEIERTAGGALAEVRAIIADLTPAELRDADLAAALKRLAPLYVEGEPWLLSMPASTALLRAAQEALHNARAHSGAEHVALRLVFADDAVAVEVDDDGRGFDAAAWFERPELASGRADGSGTGLRGLQGRMRTLGGFVSVVSEPGEGTLVRAELPRAVAEGAVSA</sequence>
<dbReference type="InterPro" id="IPR017205">
    <property type="entry name" value="Sig_transdc_His_kinase_ChrS"/>
</dbReference>
<dbReference type="InterPro" id="IPR003594">
    <property type="entry name" value="HATPase_dom"/>
</dbReference>
<keyword evidence="10 18" id="KW-0418">Kinase</keyword>
<evidence type="ECO:0000259" key="17">
    <source>
        <dbReference type="PROSITE" id="PS50109"/>
    </source>
</evidence>
<dbReference type="InterPro" id="IPR050482">
    <property type="entry name" value="Sensor_HK_TwoCompSys"/>
</dbReference>
<keyword evidence="7" id="KW-0963">Cytoplasm</keyword>
<dbReference type="PIRSF" id="PIRSF037434">
    <property type="entry name" value="STHK_ChrS"/>
    <property type="match status" value="1"/>
</dbReference>
<evidence type="ECO:0000256" key="10">
    <source>
        <dbReference type="ARBA" id="ARBA00022777"/>
    </source>
</evidence>
<evidence type="ECO:0000256" key="1">
    <source>
        <dbReference type="ARBA" id="ARBA00000085"/>
    </source>
</evidence>
<keyword evidence="19" id="KW-1185">Reference proteome</keyword>
<feature type="transmembrane region" description="Helical" evidence="16">
    <location>
        <begin position="34"/>
        <end position="56"/>
    </location>
</feature>
<dbReference type="Pfam" id="PF02518">
    <property type="entry name" value="HATPase_c"/>
    <property type="match status" value="1"/>
</dbReference>
<dbReference type="Pfam" id="PF07730">
    <property type="entry name" value="HisKA_3"/>
    <property type="match status" value="1"/>
</dbReference>
<dbReference type="SUPFAM" id="SSF55874">
    <property type="entry name" value="ATPase domain of HSP90 chaperone/DNA topoisomerase II/histidine kinase"/>
    <property type="match status" value="1"/>
</dbReference>
<comment type="function">
    <text evidence="14">Member of the two-component regulatory system NreB/NreC involved in the control of dissimilatory nitrate/nitrite reduction in response to oxygen. NreB functions as a direct oxygen sensor histidine kinase which is autophosphorylated, in the absence of oxygen, probably at the conserved histidine residue, and transfers its phosphate group probably to a conserved aspartate residue of NreC. NreB/NreC activates the expression of the nitrate (narGHJI) and nitrite (nir) reductase operons, as well as the putative nitrate transporter gene narT.</text>
</comment>
<evidence type="ECO:0000256" key="7">
    <source>
        <dbReference type="ARBA" id="ARBA00022490"/>
    </source>
</evidence>
<evidence type="ECO:0000256" key="2">
    <source>
        <dbReference type="ARBA" id="ARBA00001966"/>
    </source>
</evidence>
<name>A0ABW5UTT9_9MICO</name>
<protein>
    <recommendedName>
        <fullName evidence="5">Oxygen sensor histidine kinase NreB</fullName>
        <ecNumber evidence="4">2.7.13.3</ecNumber>
    </recommendedName>
    <alternativeName>
        <fullName evidence="15">Nitrogen regulation protein B</fullName>
    </alternativeName>
</protein>
<evidence type="ECO:0000256" key="16">
    <source>
        <dbReference type="SAM" id="Phobius"/>
    </source>
</evidence>
<evidence type="ECO:0000256" key="15">
    <source>
        <dbReference type="ARBA" id="ARBA00030800"/>
    </source>
</evidence>
<keyword evidence="11" id="KW-0408">Iron</keyword>
<dbReference type="PROSITE" id="PS50109">
    <property type="entry name" value="HIS_KIN"/>
    <property type="match status" value="1"/>
</dbReference>
<feature type="domain" description="Histidine kinase" evidence="17">
    <location>
        <begin position="291"/>
        <end position="390"/>
    </location>
</feature>
<keyword evidence="13" id="KW-0411">Iron-sulfur</keyword>